<reference evidence="3" key="1">
    <citation type="submission" date="2024-10" db="EMBL/GenBank/DDBJ databases">
        <authorList>
            <person name="Ryan C."/>
        </authorList>
    </citation>
    <scope>NUCLEOTIDE SEQUENCE [LARGE SCALE GENOMIC DNA]</scope>
</reference>
<proteinExistence type="predicted"/>
<dbReference type="AlphaFoldDB" id="A0ABC8Z9F8"/>
<evidence type="ECO:0000256" key="2">
    <source>
        <dbReference type="SAM" id="MobiDB-lite"/>
    </source>
</evidence>
<evidence type="ECO:0000313" key="3">
    <source>
        <dbReference type="EMBL" id="CAL4955345.1"/>
    </source>
</evidence>
<dbReference type="Proteomes" id="UP001497457">
    <property type="component" value="Chromosome 18b"/>
</dbReference>
<gene>
    <name evidence="3" type="ORF">URODEC1_LOCUS41377</name>
</gene>
<feature type="coiled-coil region" evidence="1">
    <location>
        <begin position="67"/>
        <end position="94"/>
    </location>
</feature>
<feature type="compositionally biased region" description="Basic residues" evidence="2">
    <location>
        <begin position="163"/>
        <end position="175"/>
    </location>
</feature>
<feature type="compositionally biased region" description="Acidic residues" evidence="2">
    <location>
        <begin position="129"/>
        <end position="138"/>
    </location>
</feature>
<feature type="compositionally biased region" description="Basic and acidic residues" evidence="2">
    <location>
        <begin position="433"/>
        <end position="444"/>
    </location>
</feature>
<feature type="region of interest" description="Disordered" evidence="2">
    <location>
        <begin position="417"/>
        <end position="451"/>
    </location>
</feature>
<evidence type="ECO:0000313" key="4">
    <source>
        <dbReference type="Proteomes" id="UP001497457"/>
    </source>
</evidence>
<sequence length="607" mass="63991">MSSGSGAGAGASGLDAELDRLSGPELVARLKTTCRRADYDAAARVLDARDRRLAAAEARVADSEAALGELKSGVAEVRAELQALRERYLALQAAGRGPAKGPSRGAIAASPAPRRGGPADVIDLCDSSGGEDDDDWEEGEFRPDAAGVSCKAKEPAPEGEQGRRRRAGGSCKRKQPVVSSDDDDGDDDEDDKIPLSQLMKKRRGAEPAPNGEPKKGHGDVQANSAGPLGGRAPVNRGDPKASAGQRVGASQQLKVAAAVQGRGGIRQSGEGGGLSRSIPPPPPIDSAVGNRPQKNSSKADGAEDGARIGDQQRSASGPPFQVRTPTHADTARRIVGSARAGAETPKGHTDSALDATVGLVLNTIKEQGKTNGGMNKMKGPLEKNGFGEKACMIAKDIREQQKTQGQVLKIDVMQGTDGIGQQSGKLSTCRNRQISDEGRLRTSDKPVSASLQPNNQLTLHSYKMPAESSLPTSLQQNNQLILHSEQMPVESSLPSAVTRYWKSGSDVSTSCLVNKEICMQAACALRRQRKLTFQGGRSGGLSKSDVHRAATLAEFLLDGNLQGPLKRTDDELEKHDSGGADLLGRVALGFSEQLFSIYKNKEDPYFH</sequence>
<dbReference type="PANTHER" id="PTHR34380">
    <property type="entry name" value="BNAA03G12380D PROTEIN"/>
    <property type="match status" value="1"/>
</dbReference>
<name>A0ABC8Z9F8_9POAL</name>
<organism evidence="3 4">
    <name type="scientific">Urochloa decumbens</name>
    <dbReference type="NCBI Taxonomy" id="240449"/>
    <lineage>
        <taxon>Eukaryota</taxon>
        <taxon>Viridiplantae</taxon>
        <taxon>Streptophyta</taxon>
        <taxon>Embryophyta</taxon>
        <taxon>Tracheophyta</taxon>
        <taxon>Spermatophyta</taxon>
        <taxon>Magnoliopsida</taxon>
        <taxon>Liliopsida</taxon>
        <taxon>Poales</taxon>
        <taxon>Poaceae</taxon>
        <taxon>PACMAD clade</taxon>
        <taxon>Panicoideae</taxon>
        <taxon>Panicodae</taxon>
        <taxon>Paniceae</taxon>
        <taxon>Melinidinae</taxon>
        <taxon>Urochloa</taxon>
    </lineage>
</organism>
<feature type="compositionally biased region" description="Gly residues" evidence="2">
    <location>
        <begin position="261"/>
        <end position="274"/>
    </location>
</feature>
<accession>A0ABC8Z9F8</accession>
<protein>
    <submittedName>
        <fullName evidence="3">Uncharacterized protein</fullName>
    </submittedName>
</protein>
<feature type="compositionally biased region" description="Low complexity" evidence="2">
    <location>
        <begin position="101"/>
        <end position="119"/>
    </location>
</feature>
<feature type="region of interest" description="Disordered" evidence="2">
    <location>
        <begin position="94"/>
        <end position="329"/>
    </location>
</feature>
<feature type="compositionally biased region" description="Polar residues" evidence="2">
    <location>
        <begin position="419"/>
        <end position="432"/>
    </location>
</feature>
<dbReference type="EMBL" id="OZ075128">
    <property type="protein sequence ID" value="CAL4955345.1"/>
    <property type="molecule type" value="Genomic_DNA"/>
</dbReference>
<keyword evidence="1" id="KW-0175">Coiled coil</keyword>
<dbReference type="PANTHER" id="PTHR34380:SF2">
    <property type="entry name" value="OS01G0656900 PROTEIN"/>
    <property type="match status" value="1"/>
</dbReference>
<feature type="compositionally biased region" description="Basic and acidic residues" evidence="2">
    <location>
        <begin position="151"/>
        <end position="162"/>
    </location>
</feature>
<evidence type="ECO:0000256" key="1">
    <source>
        <dbReference type="SAM" id="Coils"/>
    </source>
</evidence>
<keyword evidence="4" id="KW-1185">Reference proteome</keyword>
<feature type="compositionally biased region" description="Acidic residues" evidence="2">
    <location>
        <begin position="180"/>
        <end position="191"/>
    </location>
</feature>